<evidence type="ECO:0000256" key="1">
    <source>
        <dbReference type="SAM" id="Phobius"/>
    </source>
</evidence>
<protein>
    <submittedName>
        <fullName evidence="2">Uncharacterized protein</fullName>
    </submittedName>
</protein>
<dbReference type="Proteomes" id="UP000184383">
    <property type="component" value="Unassembled WGS sequence"/>
</dbReference>
<keyword evidence="3" id="KW-1185">Reference proteome</keyword>
<keyword evidence="1" id="KW-0472">Membrane</keyword>
<keyword evidence="1" id="KW-1133">Transmembrane helix</keyword>
<organism evidence="2 3">
    <name type="scientific">Aspergillus wentii DTO 134E9</name>
    <dbReference type="NCBI Taxonomy" id="1073089"/>
    <lineage>
        <taxon>Eukaryota</taxon>
        <taxon>Fungi</taxon>
        <taxon>Dikarya</taxon>
        <taxon>Ascomycota</taxon>
        <taxon>Pezizomycotina</taxon>
        <taxon>Eurotiomycetes</taxon>
        <taxon>Eurotiomycetidae</taxon>
        <taxon>Eurotiales</taxon>
        <taxon>Aspergillaceae</taxon>
        <taxon>Aspergillus</taxon>
        <taxon>Aspergillus subgen. Cremei</taxon>
    </lineage>
</organism>
<dbReference type="EMBL" id="KV878210">
    <property type="protein sequence ID" value="OJJ39454.1"/>
    <property type="molecule type" value="Genomic_DNA"/>
</dbReference>
<evidence type="ECO:0000313" key="2">
    <source>
        <dbReference type="EMBL" id="OJJ39454.1"/>
    </source>
</evidence>
<feature type="transmembrane region" description="Helical" evidence="1">
    <location>
        <begin position="52"/>
        <end position="71"/>
    </location>
</feature>
<gene>
    <name evidence="2" type="ORF">ASPWEDRAFT_375028</name>
</gene>
<dbReference type="VEuPathDB" id="FungiDB:ASPWEDRAFT_375028"/>
<evidence type="ECO:0000313" key="3">
    <source>
        <dbReference type="Proteomes" id="UP000184383"/>
    </source>
</evidence>
<dbReference type="AlphaFoldDB" id="A0A1L9RX54"/>
<accession>A0A1L9RX54</accession>
<proteinExistence type="predicted"/>
<name>A0A1L9RX54_ASPWE</name>
<dbReference type="RefSeq" id="XP_040693130.1">
    <property type="nucleotide sequence ID" value="XM_040834700.1"/>
</dbReference>
<keyword evidence="1" id="KW-0812">Transmembrane</keyword>
<dbReference type="GeneID" id="63750548"/>
<sequence length="78" mass="8780">MGRAPRGTCVCVIYLIDLLPGLFPAVCSALSASFFIFISYFFYWLPVPCNNYVLFLFYFSALDIGWLFYTITPAGLDG</sequence>
<reference evidence="3" key="1">
    <citation type="journal article" date="2017" name="Genome Biol.">
        <title>Comparative genomics reveals high biological diversity and specific adaptations in the industrially and medically important fungal genus Aspergillus.</title>
        <authorList>
            <person name="de Vries R.P."/>
            <person name="Riley R."/>
            <person name="Wiebenga A."/>
            <person name="Aguilar-Osorio G."/>
            <person name="Amillis S."/>
            <person name="Uchima C.A."/>
            <person name="Anderluh G."/>
            <person name="Asadollahi M."/>
            <person name="Askin M."/>
            <person name="Barry K."/>
            <person name="Battaglia E."/>
            <person name="Bayram O."/>
            <person name="Benocci T."/>
            <person name="Braus-Stromeyer S.A."/>
            <person name="Caldana C."/>
            <person name="Canovas D."/>
            <person name="Cerqueira G.C."/>
            <person name="Chen F."/>
            <person name="Chen W."/>
            <person name="Choi C."/>
            <person name="Clum A."/>
            <person name="Dos Santos R.A."/>
            <person name="Damasio A.R."/>
            <person name="Diallinas G."/>
            <person name="Emri T."/>
            <person name="Fekete E."/>
            <person name="Flipphi M."/>
            <person name="Freyberg S."/>
            <person name="Gallo A."/>
            <person name="Gournas C."/>
            <person name="Habgood R."/>
            <person name="Hainaut M."/>
            <person name="Harispe M.L."/>
            <person name="Henrissat B."/>
            <person name="Hilden K.S."/>
            <person name="Hope R."/>
            <person name="Hossain A."/>
            <person name="Karabika E."/>
            <person name="Karaffa L."/>
            <person name="Karanyi Z."/>
            <person name="Krasevec N."/>
            <person name="Kuo A."/>
            <person name="Kusch H."/>
            <person name="LaButti K."/>
            <person name="Lagendijk E.L."/>
            <person name="Lapidus A."/>
            <person name="Levasseur A."/>
            <person name="Lindquist E."/>
            <person name="Lipzen A."/>
            <person name="Logrieco A.F."/>
            <person name="MacCabe A."/>
            <person name="Maekelae M.R."/>
            <person name="Malavazi I."/>
            <person name="Melin P."/>
            <person name="Meyer V."/>
            <person name="Mielnichuk N."/>
            <person name="Miskei M."/>
            <person name="Molnar A.P."/>
            <person name="Mule G."/>
            <person name="Ngan C.Y."/>
            <person name="Orejas M."/>
            <person name="Orosz E."/>
            <person name="Ouedraogo J.P."/>
            <person name="Overkamp K.M."/>
            <person name="Park H.-S."/>
            <person name="Perrone G."/>
            <person name="Piumi F."/>
            <person name="Punt P.J."/>
            <person name="Ram A.F."/>
            <person name="Ramon A."/>
            <person name="Rauscher S."/>
            <person name="Record E."/>
            <person name="Riano-Pachon D.M."/>
            <person name="Robert V."/>
            <person name="Roehrig J."/>
            <person name="Ruller R."/>
            <person name="Salamov A."/>
            <person name="Salih N.S."/>
            <person name="Samson R.A."/>
            <person name="Sandor E."/>
            <person name="Sanguinetti M."/>
            <person name="Schuetze T."/>
            <person name="Sepcic K."/>
            <person name="Shelest E."/>
            <person name="Sherlock G."/>
            <person name="Sophianopoulou V."/>
            <person name="Squina F.M."/>
            <person name="Sun H."/>
            <person name="Susca A."/>
            <person name="Todd R.B."/>
            <person name="Tsang A."/>
            <person name="Unkles S.E."/>
            <person name="van de Wiele N."/>
            <person name="van Rossen-Uffink D."/>
            <person name="Oliveira J.V."/>
            <person name="Vesth T.C."/>
            <person name="Visser J."/>
            <person name="Yu J.-H."/>
            <person name="Zhou M."/>
            <person name="Andersen M.R."/>
            <person name="Archer D.B."/>
            <person name="Baker S.E."/>
            <person name="Benoit I."/>
            <person name="Brakhage A.A."/>
            <person name="Braus G.H."/>
            <person name="Fischer R."/>
            <person name="Frisvad J.C."/>
            <person name="Goldman G.H."/>
            <person name="Houbraken J."/>
            <person name="Oakley B."/>
            <person name="Pocsi I."/>
            <person name="Scazzocchio C."/>
            <person name="Seiboth B."/>
            <person name="vanKuyk P.A."/>
            <person name="Wortman J."/>
            <person name="Dyer P.S."/>
            <person name="Grigoriev I.V."/>
        </authorList>
    </citation>
    <scope>NUCLEOTIDE SEQUENCE [LARGE SCALE GENOMIC DNA]</scope>
    <source>
        <strain evidence="3">DTO 134E9</strain>
    </source>
</reference>
<feature type="transmembrane region" description="Helical" evidence="1">
    <location>
        <begin position="22"/>
        <end position="45"/>
    </location>
</feature>